<dbReference type="EMBL" id="JACHIH010000022">
    <property type="protein sequence ID" value="MBB5048532.1"/>
    <property type="molecule type" value="Genomic_DNA"/>
</dbReference>
<sequence>MRVRTTETNLDNGIAVRDAYRLNGRLHRDPSEGPAFVLRDEYDGSVIFLEYRWHGRLHRVGAPAFILYVGRFRSGTQAIREEYYVSGRLHRDPAEGPAVIERNGATGTVVDEAYYVKNALHRDPTDGPAEIYRNDLTGRITNASYYVNGKLHRDPAEGPAVTKWDDVTGEVTVEEYRVEGEIVTAPARPAKGRRDPGPSSDPKR</sequence>
<keyword evidence="3" id="KW-1185">Reference proteome</keyword>
<name>A0A7W7Z5R6_9BRAD</name>
<comment type="caution">
    <text evidence="2">The sequence shown here is derived from an EMBL/GenBank/DDBJ whole genome shotgun (WGS) entry which is preliminary data.</text>
</comment>
<feature type="compositionally biased region" description="Basic and acidic residues" evidence="1">
    <location>
        <begin position="192"/>
        <end position="204"/>
    </location>
</feature>
<dbReference type="RefSeq" id="WP_184259347.1">
    <property type="nucleotide sequence ID" value="NZ_JACHIH010000022.1"/>
</dbReference>
<gene>
    <name evidence="2" type="ORF">HNR60_003299</name>
</gene>
<organism evidence="2 3">
    <name type="scientific">Rhodopseudomonas rhenobacensis</name>
    <dbReference type="NCBI Taxonomy" id="87461"/>
    <lineage>
        <taxon>Bacteria</taxon>
        <taxon>Pseudomonadati</taxon>
        <taxon>Pseudomonadota</taxon>
        <taxon>Alphaproteobacteria</taxon>
        <taxon>Hyphomicrobiales</taxon>
        <taxon>Nitrobacteraceae</taxon>
        <taxon>Rhodopseudomonas</taxon>
    </lineage>
</organism>
<evidence type="ECO:0000256" key="1">
    <source>
        <dbReference type="SAM" id="MobiDB-lite"/>
    </source>
</evidence>
<proteinExistence type="predicted"/>
<dbReference type="AlphaFoldDB" id="A0A7W7Z5R6"/>
<evidence type="ECO:0008006" key="4">
    <source>
        <dbReference type="Google" id="ProtNLM"/>
    </source>
</evidence>
<feature type="region of interest" description="Disordered" evidence="1">
    <location>
        <begin position="180"/>
        <end position="204"/>
    </location>
</feature>
<dbReference type="Proteomes" id="UP000542353">
    <property type="component" value="Unassembled WGS sequence"/>
</dbReference>
<accession>A0A7W7Z5R6</accession>
<reference evidence="2 3" key="1">
    <citation type="submission" date="2020-08" db="EMBL/GenBank/DDBJ databases">
        <title>Genomic Encyclopedia of Type Strains, Phase IV (KMG-IV): sequencing the most valuable type-strain genomes for metagenomic binning, comparative biology and taxonomic classification.</title>
        <authorList>
            <person name="Goeker M."/>
        </authorList>
    </citation>
    <scope>NUCLEOTIDE SEQUENCE [LARGE SCALE GENOMIC DNA]</scope>
    <source>
        <strain evidence="2 3">DSM 12706</strain>
    </source>
</reference>
<evidence type="ECO:0000313" key="3">
    <source>
        <dbReference type="Proteomes" id="UP000542353"/>
    </source>
</evidence>
<evidence type="ECO:0000313" key="2">
    <source>
        <dbReference type="EMBL" id="MBB5048532.1"/>
    </source>
</evidence>
<protein>
    <recommendedName>
        <fullName evidence="4">MORN repeat variant</fullName>
    </recommendedName>
</protein>